<name>A0A2T5VA47_9HYPH</name>
<evidence type="ECO:0000313" key="2">
    <source>
        <dbReference type="EMBL" id="PTW60628.1"/>
    </source>
</evidence>
<feature type="region of interest" description="Disordered" evidence="1">
    <location>
        <begin position="70"/>
        <end position="124"/>
    </location>
</feature>
<dbReference type="Proteomes" id="UP000244081">
    <property type="component" value="Unassembled WGS sequence"/>
</dbReference>
<protein>
    <submittedName>
        <fullName evidence="2">Uncharacterized protein</fullName>
    </submittedName>
</protein>
<evidence type="ECO:0000313" key="3">
    <source>
        <dbReference type="Proteomes" id="UP000244081"/>
    </source>
</evidence>
<feature type="region of interest" description="Disordered" evidence="1">
    <location>
        <begin position="187"/>
        <end position="263"/>
    </location>
</feature>
<dbReference type="EMBL" id="QAYG01000004">
    <property type="protein sequence ID" value="PTW60628.1"/>
    <property type="molecule type" value="Genomic_DNA"/>
</dbReference>
<feature type="compositionally biased region" description="Basic and acidic residues" evidence="1">
    <location>
        <begin position="77"/>
        <end position="93"/>
    </location>
</feature>
<keyword evidence="3" id="KW-1185">Reference proteome</keyword>
<evidence type="ECO:0000256" key="1">
    <source>
        <dbReference type="SAM" id="MobiDB-lite"/>
    </source>
</evidence>
<reference evidence="2 3" key="1">
    <citation type="submission" date="2018-04" db="EMBL/GenBank/DDBJ databases">
        <title>Genomic Encyclopedia of Archaeal and Bacterial Type Strains, Phase II (KMG-II): from individual species to whole genera.</title>
        <authorList>
            <person name="Goeker M."/>
        </authorList>
    </citation>
    <scope>NUCLEOTIDE SEQUENCE [LARGE SCALE GENOMIC DNA]</scope>
    <source>
        <strain evidence="2 3">DSM 23382</strain>
    </source>
</reference>
<comment type="caution">
    <text evidence="2">The sequence shown here is derived from an EMBL/GenBank/DDBJ whole genome shotgun (WGS) entry which is preliminary data.</text>
</comment>
<accession>A0A2T5VA47</accession>
<proteinExistence type="predicted"/>
<feature type="compositionally biased region" description="Basic residues" evidence="1">
    <location>
        <begin position="214"/>
        <end position="235"/>
    </location>
</feature>
<sequence length="263" mass="29560">MRLDPRRQLEFSLGRGRFSKASRPVQLVCSRLRTCPEPPAQPPRDDLSLLPSYSPPFYLRWSGRDSSPGAILATRAHSPEPRTLRGSRNDSRAEATVWTRTTLPGNRHRSQSCPRAHDAPRTTRRWRASRNPINQLNISTFLFHSGRTPGFRIPQISCENCSHVMPVSRSPEHKDIPIVRTCGARHSLPMSRMSPGKKSPGKTTAPVVNMPGRARCKPGRARCKPGRARCKPGRARCKDALKAQKSRDADLRKPQVACRQKEK</sequence>
<organism evidence="2 3">
    <name type="scientific">Breoghania corrubedonensis</name>
    <dbReference type="NCBI Taxonomy" id="665038"/>
    <lineage>
        <taxon>Bacteria</taxon>
        <taxon>Pseudomonadati</taxon>
        <taxon>Pseudomonadota</taxon>
        <taxon>Alphaproteobacteria</taxon>
        <taxon>Hyphomicrobiales</taxon>
        <taxon>Stappiaceae</taxon>
        <taxon>Breoghania</taxon>
    </lineage>
</organism>
<feature type="compositionally biased region" description="Basic and acidic residues" evidence="1">
    <location>
        <begin position="236"/>
        <end position="263"/>
    </location>
</feature>
<gene>
    <name evidence="2" type="ORF">C8N35_104254</name>
</gene>
<dbReference type="AlphaFoldDB" id="A0A2T5VA47"/>